<reference evidence="11" key="2">
    <citation type="submission" date="2010-04" db="EMBL/GenBank/DDBJ databases">
        <authorList>
            <person name="Buell R."/>
            <person name="Hamilton J."/>
            <person name="Hostetler J."/>
        </authorList>
    </citation>
    <scope>NUCLEOTIDE SEQUENCE [LARGE SCALE GENOMIC DNA]</scope>
    <source>
        <strain evidence="11">DAOM:BR144</strain>
    </source>
</reference>
<dbReference type="OMA" id="FADPNPF"/>
<keyword evidence="8" id="KW-0732">Signal</keyword>
<organism evidence="10 11">
    <name type="scientific">Globisporangium ultimum (strain ATCC 200006 / CBS 805.95 / DAOM BR144)</name>
    <name type="common">Pythium ultimum</name>
    <dbReference type="NCBI Taxonomy" id="431595"/>
    <lineage>
        <taxon>Eukaryota</taxon>
        <taxon>Sar</taxon>
        <taxon>Stramenopiles</taxon>
        <taxon>Oomycota</taxon>
        <taxon>Peronosporomycetes</taxon>
        <taxon>Pythiales</taxon>
        <taxon>Pythiaceae</taxon>
        <taxon>Globisporangium</taxon>
    </lineage>
</organism>
<dbReference type="PANTHER" id="PTHR33577:SF9">
    <property type="entry name" value="PEROXIDASE STCC"/>
    <property type="match status" value="1"/>
</dbReference>
<sequence>MVSFTQTLVAAAAVVAAALTTPVEALQVGDYFRPSGTIVSAQPNTTALFRRSPCPALNTLANHGYLPRNGQNISRAKFTEALMTRFNIAADLTAFFVNALPDPVSLDILSTHNFIEHDASLVHSDVYFKHPPNAVNMTLVADLLSRKNSEGRIGLQEVGQARKERLAACRANNPQCDFSASPAARAFGEAALLIGGLGAGQNDSISVAHAVSFLVHEKFPSDFVKTVTPFSLAGLQAYSAKLQAYAA</sequence>
<evidence type="ECO:0000259" key="9">
    <source>
        <dbReference type="PROSITE" id="PS51405"/>
    </source>
</evidence>
<evidence type="ECO:0000256" key="6">
    <source>
        <dbReference type="ARBA" id="ARBA00023004"/>
    </source>
</evidence>
<evidence type="ECO:0000256" key="1">
    <source>
        <dbReference type="ARBA" id="ARBA00001970"/>
    </source>
</evidence>
<dbReference type="SUPFAM" id="SSF47571">
    <property type="entry name" value="Cloroperoxidase"/>
    <property type="match status" value="1"/>
</dbReference>
<accession>K3WBV2</accession>
<dbReference type="PANTHER" id="PTHR33577">
    <property type="entry name" value="STERIGMATOCYSTIN BIOSYNTHESIS PEROXIDASE STCC-RELATED"/>
    <property type="match status" value="1"/>
</dbReference>
<dbReference type="EnsemblProtists" id="PYU1_T002443">
    <property type="protein sequence ID" value="PYU1_T002443"/>
    <property type="gene ID" value="PYU1_G002440"/>
</dbReference>
<reference evidence="10" key="3">
    <citation type="submission" date="2014-11" db="UniProtKB">
        <authorList>
            <consortium name="EnsemblProtists"/>
        </authorList>
    </citation>
    <scope>IDENTIFICATION</scope>
    <source>
        <strain evidence="10">DAOM BR144</strain>
    </source>
</reference>
<reference evidence="11" key="1">
    <citation type="journal article" date="2010" name="Genome Biol.">
        <title>Genome sequence of the necrotrophic plant pathogen Pythium ultimum reveals original pathogenicity mechanisms and effector repertoire.</title>
        <authorList>
            <person name="Levesque C.A."/>
            <person name="Brouwer H."/>
            <person name="Cano L."/>
            <person name="Hamilton J.P."/>
            <person name="Holt C."/>
            <person name="Huitema E."/>
            <person name="Raffaele S."/>
            <person name="Robideau G.P."/>
            <person name="Thines M."/>
            <person name="Win J."/>
            <person name="Zerillo M.M."/>
            <person name="Beakes G.W."/>
            <person name="Boore J.L."/>
            <person name="Busam D."/>
            <person name="Dumas B."/>
            <person name="Ferriera S."/>
            <person name="Fuerstenberg S.I."/>
            <person name="Gachon C.M."/>
            <person name="Gaulin E."/>
            <person name="Govers F."/>
            <person name="Grenville-Briggs L."/>
            <person name="Horner N."/>
            <person name="Hostetler J."/>
            <person name="Jiang R.H."/>
            <person name="Johnson J."/>
            <person name="Krajaejun T."/>
            <person name="Lin H."/>
            <person name="Meijer H.J."/>
            <person name="Moore B."/>
            <person name="Morris P."/>
            <person name="Phuntmart V."/>
            <person name="Puiu D."/>
            <person name="Shetty J."/>
            <person name="Stajich J.E."/>
            <person name="Tripathy S."/>
            <person name="Wawra S."/>
            <person name="van West P."/>
            <person name="Whitty B.R."/>
            <person name="Coutinho P.M."/>
            <person name="Henrissat B."/>
            <person name="Martin F."/>
            <person name="Thomas P.D."/>
            <person name="Tyler B.M."/>
            <person name="De Vries R.P."/>
            <person name="Kamoun S."/>
            <person name="Yandell M."/>
            <person name="Tisserat N."/>
            <person name="Buell C.R."/>
        </authorList>
    </citation>
    <scope>NUCLEOTIDE SEQUENCE</scope>
    <source>
        <strain evidence="11">DAOM:BR144</strain>
    </source>
</reference>
<dbReference type="Proteomes" id="UP000019132">
    <property type="component" value="Unassembled WGS sequence"/>
</dbReference>
<dbReference type="AlphaFoldDB" id="K3WBV2"/>
<evidence type="ECO:0000256" key="3">
    <source>
        <dbReference type="ARBA" id="ARBA00022617"/>
    </source>
</evidence>
<evidence type="ECO:0000256" key="7">
    <source>
        <dbReference type="ARBA" id="ARBA00025795"/>
    </source>
</evidence>
<feature type="domain" description="Heme haloperoxidase family profile" evidence="9">
    <location>
        <begin position="28"/>
        <end position="237"/>
    </location>
</feature>
<dbReference type="GO" id="GO:0046872">
    <property type="term" value="F:metal ion binding"/>
    <property type="evidence" value="ECO:0007669"/>
    <property type="project" value="UniProtKB-KW"/>
</dbReference>
<keyword evidence="3" id="KW-0349">Heme</keyword>
<feature type="chain" id="PRO_5003870891" description="Heme haloperoxidase family profile domain-containing protein" evidence="8">
    <location>
        <begin position="26"/>
        <end position="247"/>
    </location>
</feature>
<dbReference type="InParanoid" id="K3WBV2"/>
<dbReference type="PROSITE" id="PS51405">
    <property type="entry name" value="HEME_HALOPEROXIDASE"/>
    <property type="match status" value="1"/>
</dbReference>
<dbReference type="GO" id="GO:0004601">
    <property type="term" value="F:peroxidase activity"/>
    <property type="evidence" value="ECO:0007669"/>
    <property type="project" value="UniProtKB-KW"/>
</dbReference>
<evidence type="ECO:0000256" key="4">
    <source>
        <dbReference type="ARBA" id="ARBA00022723"/>
    </source>
</evidence>
<dbReference type="Pfam" id="PF01328">
    <property type="entry name" value="Peroxidase_2"/>
    <property type="match status" value="1"/>
</dbReference>
<evidence type="ECO:0000313" key="11">
    <source>
        <dbReference type="Proteomes" id="UP000019132"/>
    </source>
</evidence>
<keyword evidence="4" id="KW-0479">Metal-binding</keyword>
<dbReference type="eggNOG" id="ENOG502QTVQ">
    <property type="taxonomic scope" value="Eukaryota"/>
</dbReference>
<dbReference type="HOGENOM" id="CLU_050230_7_0_1"/>
<dbReference type="Gene3D" id="1.10.489.10">
    <property type="entry name" value="Chloroperoxidase-like"/>
    <property type="match status" value="1"/>
</dbReference>
<dbReference type="InterPro" id="IPR036851">
    <property type="entry name" value="Chloroperoxidase-like_sf"/>
</dbReference>
<protein>
    <recommendedName>
        <fullName evidence="9">Heme haloperoxidase family profile domain-containing protein</fullName>
    </recommendedName>
</protein>
<keyword evidence="11" id="KW-1185">Reference proteome</keyword>
<comment type="cofactor">
    <cofactor evidence="1">
        <name>heme b</name>
        <dbReference type="ChEBI" id="CHEBI:60344"/>
    </cofactor>
</comment>
<evidence type="ECO:0000256" key="8">
    <source>
        <dbReference type="SAM" id="SignalP"/>
    </source>
</evidence>
<keyword evidence="6" id="KW-0408">Iron</keyword>
<evidence type="ECO:0000256" key="2">
    <source>
        <dbReference type="ARBA" id="ARBA00022559"/>
    </source>
</evidence>
<evidence type="ECO:0000313" key="10">
    <source>
        <dbReference type="EnsemblProtists" id="PYU1_T002443"/>
    </source>
</evidence>
<keyword evidence="2" id="KW-0575">Peroxidase</keyword>
<name>K3WBV2_GLOUD</name>
<dbReference type="VEuPathDB" id="FungiDB:PYU1_G002440"/>
<proteinExistence type="inferred from homology"/>
<keyword evidence="5" id="KW-0560">Oxidoreductase</keyword>
<dbReference type="InterPro" id="IPR000028">
    <property type="entry name" value="Chloroperoxidase"/>
</dbReference>
<comment type="similarity">
    <text evidence="7">Belongs to the chloroperoxidase family.</text>
</comment>
<evidence type="ECO:0000256" key="5">
    <source>
        <dbReference type="ARBA" id="ARBA00023002"/>
    </source>
</evidence>
<feature type="signal peptide" evidence="8">
    <location>
        <begin position="1"/>
        <end position="25"/>
    </location>
</feature>